<dbReference type="InterPro" id="IPR051198">
    <property type="entry name" value="BchE-like"/>
</dbReference>
<reference evidence="6 7" key="1">
    <citation type="submission" date="2021-05" db="EMBL/GenBank/DDBJ databases">
        <title>The draft genome of Geobacter chapellei DSM 13688.</title>
        <authorList>
            <person name="Xu Z."/>
            <person name="Masuda Y."/>
            <person name="Itoh H."/>
            <person name="Senoo K."/>
        </authorList>
    </citation>
    <scope>NUCLEOTIDE SEQUENCE [LARGE SCALE GENOMIC DNA]</scope>
    <source>
        <strain evidence="6 7">DSM 13688</strain>
    </source>
</reference>
<dbReference type="InterPro" id="IPR007197">
    <property type="entry name" value="rSAM"/>
</dbReference>
<dbReference type="EMBL" id="JAHDYS010000014">
    <property type="protein sequence ID" value="MBT1072952.1"/>
    <property type="molecule type" value="Genomic_DNA"/>
</dbReference>
<evidence type="ECO:0000256" key="1">
    <source>
        <dbReference type="ARBA" id="ARBA00001966"/>
    </source>
</evidence>
<accession>A0ABS5UB94</accession>
<sequence>MADLVIITPHLKTHLGGCGKYSCQLAATIISKYSNHRSIVIEVNFDDGITADSLVACVQDDLGFNDPIFGFSLLISSSAADYLFISRELKRRGYKTFIAGAEIDYVYLPEVGHRTHEHRFQGNTTEFDFLFEGPAEHIIPVLDDIQDCKEYAGRPGVTTVRDSEVIRGNQPQYCIEKLVEVDWGNLLILGEDLNKREIQSGVVLAQRGCPYGSQSKLLAIDPPIGIDLPPYEIQTKGCSFCHYGGPLTIPLEHVLSQIRNIPLSNGRRNFYLSHQNPFPLLPKLIEQAEDIGTIHLMSLPGFIRNHADRVRSTIIQAQKKRIILDLSCIGFESFTPNVLRNLNKNTSVEQNMREIEIMIDLEDNFRNFNITPGCHGLIVPTPWHTSDDLAKEFALLKENDRLKRTYGGAIFCRQLRITHTGGLSNWIRFVEENAGVNYKRNSFGQIEWHTDAAETWPFEYSRKNKTDVVVTDD</sequence>
<evidence type="ECO:0000313" key="6">
    <source>
        <dbReference type="EMBL" id="MBT1072952.1"/>
    </source>
</evidence>
<keyword evidence="5" id="KW-0411">Iron-sulfur</keyword>
<keyword evidence="4" id="KW-0408">Iron</keyword>
<name>A0ABS5UB94_9BACT</name>
<dbReference type="SFLD" id="SFLDS00029">
    <property type="entry name" value="Radical_SAM"/>
    <property type="match status" value="1"/>
</dbReference>
<evidence type="ECO:0000256" key="4">
    <source>
        <dbReference type="ARBA" id="ARBA00023004"/>
    </source>
</evidence>
<organism evidence="6 7">
    <name type="scientific">Pelotalea chapellei</name>
    <dbReference type="NCBI Taxonomy" id="44671"/>
    <lineage>
        <taxon>Bacteria</taxon>
        <taxon>Pseudomonadati</taxon>
        <taxon>Thermodesulfobacteriota</taxon>
        <taxon>Desulfuromonadia</taxon>
        <taxon>Geobacterales</taxon>
        <taxon>Geobacteraceae</taxon>
        <taxon>Pelotalea</taxon>
    </lineage>
</organism>
<keyword evidence="2" id="KW-0949">S-adenosyl-L-methionine</keyword>
<comment type="caution">
    <text evidence="6">The sequence shown here is derived from an EMBL/GenBank/DDBJ whole genome shotgun (WGS) entry which is preliminary data.</text>
</comment>
<dbReference type="Proteomes" id="UP000784128">
    <property type="component" value="Unassembled WGS sequence"/>
</dbReference>
<keyword evidence="7" id="KW-1185">Reference proteome</keyword>
<proteinExistence type="predicted"/>
<dbReference type="PANTHER" id="PTHR43409">
    <property type="entry name" value="ANAEROBIC MAGNESIUM-PROTOPORPHYRIN IX MONOMETHYL ESTER CYCLASE-RELATED"/>
    <property type="match status" value="1"/>
</dbReference>
<gene>
    <name evidence="6" type="ORF">KJB30_14245</name>
</gene>
<evidence type="ECO:0000313" key="7">
    <source>
        <dbReference type="Proteomes" id="UP000784128"/>
    </source>
</evidence>
<dbReference type="RefSeq" id="WP_214300479.1">
    <property type="nucleotide sequence ID" value="NZ_JAHDYS010000014.1"/>
</dbReference>
<dbReference type="InterPro" id="IPR058240">
    <property type="entry name" value="rSAM_sf"/>
</dbReference>
<protein>
    <submittedName>
        <fullName evidence="6">Uncharacterized protein</fullName>
    </submittedName>
</protein>
<evidence type="ECO:0000256" key="5">
    <source>
        <dbReference type="ARBA" id="ARBA00023014"/>
    </source>
</evidence>
<comment type="cofactor">
    <cofactor evidence="1">
        <name>[4Fe-4S] cluster</name>
        <dbReference type="ChEBI" id="CHEBI:49883"/>
    </cofactor>
</comment>
<dbReference type="SFLD" id="SFLDG01082">
    <property type="entry name" value="B12-binding_domain_containing"/>
    <property type="match status" value="1"/>
</dbReference>
<evidence type="ECO:0000256" key="3">
    <source>
        <dbReference type="ARBA" id="ARBA00022723"/>
    </source>
</evidence>
<keyword evidence="3" id="KW-0479">Metal-binding</keyword>
<evidence type="ECO:0000256" key="2">
    <source>
        <dbReference type="ARBA" id="ARBA00022691"/>
    </source>
</evidence>
<dbReference type="SUPFAM" id="SSF102114">
    <property type="entry name" value="Radical SAM enzymes"/>
    <property type="match status" value="1"/>
</dbReference>